<dbReference type="Gene3D" id="3.40.50.300">
    <property type="entry name" value="P-loop containing nucleotide triphosphate hydrolases"/>
    <property type="match status" value="1"/>
</dbReference>
<dbReference type="SUPFAM" id="SSF52540">
    <property type="entry name" value="P-loop containing nucleoside triphosphate hydrolases"/>
    <property type="match status" value="1"/>
</dbReference>
<keyword evidence="1" id="KW-0472">Membrane</keyword>
<protein>
    <recommendedName>
        <fullName evidence="3">Sulfotransferase domain-containing protein</fullName>
    </recommendedName>
</protein>
<evidence type="ECO:0000256" key="1">
    <source>
        <dbReference type="SAM" id="Phobius"/>
    </source>
</evidence>
<accession>A0A7S2UB27</accession>
<organism evidence="2">
    <name type="scientific">Attheya septentrionalis</name>
    <dbReference type="NCBI Taxonomy" id="420275"/>
    <lineage>
        <taxon>Eukaryota</taxon>
        <taxon>Sar</taxon>
        <taxon>Stramenopiles</taxon>
        <taxon>Ochrophyta</taxon>
        <taxon>Bacillariophyta</taxon>
        <taxon>Coscinodiscophyceae</taxon>
        <taxon>Chaetocerotophycidae</taxon>
        <taxon>Chaetocerotales</taxon>
        <taxon>Attheyaceae</taxon>
        <taxon>Attheya</taxon>
    </lineage>
</organism>
<sequence>MRHSPTGKRMRKPSRSKGKPALSNFNDYLSFGYLATRCIGIFLVSYMFVLMCLLPMLKVDMPQVPAGATLRQRALNGAHLPHVKEAAKAVKKRLGDLTVSTASIEKNLLALAAAEFDAQREIEWEQEAQKGGKVAPILIKEDRSSQRDGFIILGMHRSGTSMLAGLLHQGAGYQVGEPLIEAGFDNEKGFFEFLPAVLQNDEFLYAQDADWSSNVIVYDPEQGLRDIKSGVVKFKEGKKALTFLNSKESVPWMQKDPRMCVTLPTWLPLLNTEPAIVFSYRHPLEVAMSLKKRQKFLLEQGLRIWIVYNMRAVQNSRNLCRIVTSQDKILRNPKKEVQRVSDELTSKCGVPTPLRRIKQSIVDEFVDPKLQHNKKDLADGKILMEYGEGCVIRDFDSDLLKGDPNKKNEEVFYLMAMKVYCDLKSGDAFKEDYKWPTW</sequence>
<dbReference type="InterPro" id="IPR027417">
    <property type="entry name" value="P-loop_NTPase"/>
</dbReference>
<evidence type="ECO:0008006" key="3">
    <source>
        <dbReference type="Google" id="ProtNLM"/>
    </source>
</evidence>
<feature type="transmembrane region" description="Helical" evidence="1">
    <location>
        <begin position="31"/>
        <end position="54"/>
    </location>
</feature>
<dbReference type="AlphaFoldDB" id="A0A7S2UB27"/>
<reference evidence="2" key="1">
    <citation type="submission" date="2021-01" db="EMBL/GenBank/DDBJ databases">
        <authorList>
            <person name="Corre E."/>
            <person name="Pelletier E."/>
            <person name="Niang G."/>
            <person name="Scheremetjew M."/>
            <person name="Finn R."/>
            <person name="Kale V."/>
            <person name="Holt S."/>
            <person name="Cochrane G."/>
            <person name="Meng A."/>
            <person name="Brown T."/>
            <person name="Cohen L."/>
        </authorList>
    </citation>
    <scope>NUCLEOTIDE SEQUENCE</scope>
    <source>
        <strain evidence="2">CCMP2084</strain>
    </source>
</reference>
<keyword evidence="1" id="KW-1133">Transmembrane helix</keyword>
<name>A0A7S2UB27_9STRA</name>
<gene>
    <name evidence="2" type="ORF">ASEP1449_LOCUS6182</name>
</gene>
<keyword evidence="1" id="KW-0812">Transmembrane</keyword>
<evidence type="ECO:0000313" key="2">
    <source>
        <dbReference type="EMBL" id="CAD9814357.1"/>
    </source>
</evidence>
<proteinExistence type="predicted"/>
<dbReference type="EMBL" id="HBHQ01009153">
    <property type="protein sequence ID" value="CAD9814357.1"/>
    <property type="molecule type" value="Transcribed_RNA"/>
</dbReference>